<feature type="region of interest" description="Disordered" evidence="1">
    <location>
        <begin position="685"/>
        <end position="704"/>
    </location>
</feature>
<dbReference type="InterPro" id="IPR029058">
    <property type="entry name" value="AB_hydrolase_fold"/>
</dbReference>
<protein>
    <submittedName>
        <fullName evidence="2">Uncharacterized protein</fullName>
    </submittedName>
</protein>
<accession>A0A936ZNK0</accession>
<dbReference type="Proteomes" id="UP000613011">
    <property type="component" value="Unassembled WGS sequence"/>
</dbReference>
<gene>
    <name evidence="2" type="ORF">JI739_24250</name>
</gene>
<name>A0A936ZNK0_9BURK</name>
<evidence type="ECO:0000256" key="1">
    <source>
        <dbReference type="SAM" id="MobiDB-lite"/>
    </source>
</evidence>
<sequence length="704" mass="74042">MADLNFPSNRNPLPEEADLLRLGIALSETAYALNNGGGPTLGQPLAYIPDTALAALPGARSLNIELPSGFVVRGIYKVVDSGLDALMAYNPRTRQILVGLAGTNGLPKDKPDTREDLINLGAGHATELLLSDRFRSDFEAILTEAGGSTNISQVVWAGQSLGGASAPIAAALSIFGGSFGGRNIPSLDLRADQVSAVSINGFGTEYALPSVGLSPEQIAEFNSASDLHSVVVHNPLLDKPDLISLLGGDRGGRIWGLPVVATTDLAGLHRISFGVAEGLDLIGGDLTQLTEYDLQSLDHPTLSARMRDIAGFLPIANNDVSLALAGYAALLMSRPGEAAGAFGKLLTNYLGVPEPIALALGGIGEGLLRLLPFANVPVFLQSMTLAYLSGQAMGSSNTVEPVHAQLRPGYVREDVTPVGSTAHSMGWRVVVDRDPQTGIRIVRYGGGLTEEIHPNGDSVVSDPLSGLAILGKDGGGVLYVRGVDAQGNLTMSAVPLVAGDSLRPVGGGGWQVYRQTEAGTIEMSEYRGNRQTIVEGFFAADSNVFHPTGAGRMQAIPSWKPALANENESPAEIARLNRTPEGHLRATVQTPAGPVASMQVFDHEGGRSSVITLDYPDGRREVLTMGTSGELVGREVTAPTAGDGIQVVRYDDRGREQSRVNTAYFRDENGVSRVETVTTVSGTRRNTYDADGNLYRSDPVPGVS</sequence>
<comment type="caution">
    <text evidence="2">The sequence shown here is derived from an EMBL/GenBank/DDBJ whole genome shotgun (WGS) entry which is preliminary data.</text>
</comment>
<feature type="non-terminal residue" evidence="2">
    <location>
        <position position="704"/>
    </location>
</feature>
<proteinExistence type="predicted"/>
<dbReference type="RefSeq" id="WP_201686598.1">
    <property type="nucleotide sequence ID" value="NZ_JAEQNA010000022.1"/>
</dbReference>
<dbReference type="AlphaFoldDB" id="A0A936ZNK0"/>
<dbReference type="SUPFAM" id="SSF53474">
    <property type="entry name" value="alpha/beta-Hydrolases"/>
    <property type="match status" value="1"/>
</dbReference>
<keyword evidence="3" id="KW-1185">Reference proteome</keyword>
<evidence type="ECO:0000313" key="3">
    <source>
        <dbReference type="Proteomes" id="UP000613011"/>
    </source>
</evidence>
<organism evidence="2 3">
    <name type="scientific">Ramlibacter aurantiacus</name>
    <dbReference type="NCBI Taxonomy" id="2801330"/>
    <lineage>
        <taxon>Bacteria</taxon>
        <taxon>Pseudomonadati</taxon>
        <taxon>Pseudomonadota</taxon>
        <taxon>Betaproteobacteria</taxon>
        <taxon>Burkholderiales</taxon>
        <taxon>Comamonadaceae</taxon>
        <taxon>Ramlibacter</taxon>
    </lineage>
</organism>
<evidence type="ECO:0000313" key="2">
    <source>
        <dbReference type="EMBL" id="MBL0423463.1"/>
    </source>
</evidence>
<dbReference type="EMBL" id="JAEQNA010000022">
    <property type="protein sequence ID" value="MBL0423463.1"/>
    <property type="molecule type" value="Genomic_DNA"/>
</dbReference>
<reference evidence="2" key="1">
    <citation type="submission" date="2021-01" db="EMBL/GenBank/DDBJ databases">
        <title>Ramlibacter sp. strain AW1 16S ribosomal RNA gene Genome sequencing and assembly.</title>
        <authorList>
            <person name="Kang M."/>
        </authorList>
    </citation>
    <scope>NUCLEOTIDE SEQUENCE</scope>
    <source>
        <strain evidence="2">AW1</strain>
    </source>
</reference>